<evidence type="ECO:0000259" key="7">
    <source>
        <dbReference type="PROSITE" id="PS51832"/>
    </source>
</evidence>
<dbReference type="Gene3D" id="1.10.3210.10">
    <property type="entry name" value="Hypothetical protein af1432"/>
    <property type="match status" value="1"/>
</dbReference>
<reference evidence="8 9" key="1">
    <citation type="submission" date="2019-02" db="EMBL/GenBank/DDBJ databases">
        <title>Deep-cultivation of Planctomycetes and their phenomic and genomic characterization uncovers novel biology.</title>
        <authorList>
            <person name="Wiegand S."/>
            <person name="Jogler M."/>
            <person name="Boedeker C."/>
            <person name="Pinto D."/>
            <person name="Vollmers J."/>
            <person name="Rivas-Marin E."/>
            <person name="Kohn T."/>
            <person name="Peeters S.H."/>
            <person name="Heuer A."/>
            <person name="Rast P."/>
            <person name="Oberbeckmann S."/>
            <person name="Bunk B."/>
            <person name="Jeske O."/>
            <person name="Meyerdierks A."/>
            <person name="Storesund J.E."/>
            <person name="Kallscheuer N."/>
            <person name="Luecker S."/>
            <person name="Lage O.M."/>
            <person name="Pohl T."/>
            <person name="Merkel B.J."/>
            <person name="Hornburger P."/>
            <person name="Mueller R.-W."/>
            <person name="Bruemmer F."/>
            <person name="Labrenz M."/>
            <person name="Spormann A.M."/>
            <person name="Op Den Camp H."/>
            <person name="Overmann J."/>
            <person name="Amann R."/>
            <person name="Jetten M.S.M."/>
            <person name="Mascher T."/>
            <person name="Medema M.H."/>
            <person name="Devos D.P."/>
            <person name="Kaster A.-K."/>
            <person name="Ovreas L."/>
            <person name="Rohde M."/>
            <person name="Galperin M.Y."/>
            <person name="Jogler C."/>
        </authorList>
    </citation>
    <scope>NUCLEOTIDE SEQUENCE [LARGE SCALE GENOMIC DNA]</scope>
    <source>
        <strain evidence="8 9">Pan14r</strain>
    </source>
</reference>
<dbReference type="PROSITE" id="PS50112">
    <property type="entry name" value="PAS"/>
    <property type="match status" value="1"/>
</dbReference>
<dbReference type="EC" id="2.7.7.65" evidence="1"/>
<dbReference type="InterPro" id="IPR000700">
    <property type="entry name" value="PAS-assoc_C"/>
</dbReference>
<dbReference type="NCBIfam" id="TIGR00229">
    <property type="entry name" value="sensory_box"/>
    <property type="match status" value="1"/>
</dbReference>
<dbReference type="Proteomes" id="UP000317238">
    <property type="component" value="Unassembled WGS sequence"/>
</dbReference>
<dbReference type="SMART" id="SM00471">
    <property type="entry name" value="HDc"/>
    <property type="match status" value="1"/>
</dbReference>
<organism evidence="8 9">
    <name type="scientific">Crateriforma conspicua</name>
    <dbReference type="NCBI Taxonomy" id="2527996"/>
    <lineage>
        <taxon>Bacteria</taxon>
        <taxon>Pseudomonadati</taxon>
        <taxon>Planctomycetota</taxon>
        <taxon>Planctomycetia</taxon>
        <taxon>Planctomycetales</taxon>
        <taxon>Planctomycetaceae</taxon>
        <taxon>Crateriforma</taxon>
    </lineage>
</organism>
<dbReference type="CDD" id="cd00130">
    <property type="entry name" value="PAS"/>
    <property type="match status" value="1"/>
</dbReference>
<dbReference type="Pfam" id="PF00990">
    <property type="entry name" value="GGDEF"/>
    <property type="match status" value="1"/>
</dbReference>
<dbReference type="NCBIfam" id="TIGR00254">
    <property type="entry name" value="GGDEF"/>
    <property type="match status" value="1"/>
</dbReference>
<dbReference type="InterPro" id="IPR029787">
    <property type="entry name" value="Nucleotide_cyclase"/>
</dbReference>
<dbReference type="InterPro" id="IPR000160">
    <property type="entry name" value="GGDEF_dom"/>
</dbReference>
<comment type="caution">
    <text evidence="8">The sequence shown here is derived from an EMBL/GenBank/DDBJ whole genome shotgun (WGS) entry which is preliminary data.</text>
</comment>
<dbReference type="Gene3D" id="3.30.70.270">
    <property type="match status" value="1"/>
</dbReference>
<dbReference type="PROSITE" id="PS50113">
    <property type="entry name" value="PAC"/>
    <property type="match status" value="1"/>
</dbReference>
<dbReference type="SUPFAM" id="SSF55073">
    <property type="entry name" value="Nucleotide cyclase"/>
    <property type="match status" value="1"/>
</dbReference>
<accession>A0A5C5Y8C3</accession>
<evidence type="ECO:0000259" key="5">
    <source>
        <dbReference type="PROSITE" id="PS50113"/>
    </source>
</evidence>
<dbReference type="GO" id="GO:0052621">
    <property type="term" value="F:diguanylate cyclase activity"/>
    <property type="evidence" value="ECO:0007669"/>
    <property type="project" value="UniProtKB-EC"/>
</dbReference>
<keyword evidence="8" id="KW-0808">Transferase</keyword>
<dbReference type="OrthoDB" id="9759601at2"/>
<dbReference type="InterPro" id="IPR003607">
    <property type="entry name" value="HD/PDEase_dom"/>
</dbReference>
<evidence type="ECO:0000259" key="4">
    <source>
        <dbReference type="PROSITE" id="PS50112"/>
    </source>
</evidence>
<feature type="domain" description="PAS" evidence="4">
    <location>
        <begin position="310"/>
        <end position="355"/>
    </location>
</feature>
<evidence type="ECO:0000256" key="1">
    <source>
        <dbReference type="ARBA" id="ARBA00012528"/>
    </source>
</evidence>
<dbReference type="FunFam" id="3.30.70.270:FF:000001">
    <property type="entry name" value="Diguanylate cyclase domain protein"/>
    <property type="match status" value="1"/>
</dbReference>
<evidence type="ECO:0000256" key="3">
    <source>
        <dbReference type="SAM" id="MobiDB-lite"/>
    </source>
</evidence>
<keyword evidence="9" id="KW-1185">Reference proteome</keyword>
<feature type="domain" description="HD-GYP" evidence="7">
    <location>
        <begin position="77"/>
        <end position="272"/>
    </location>
</feature>
<dbReference type="SUPFAM" id="SSF109604">
    <property type="entry name" value="HD-domain/PDEase-like"/>
    <property type="match status" value="1"/>
</dbReference>
<evidence type="ECO:0000256" key="2">
    <source>
        <dbReference type="ARBA" id="ARBA00034247"/>
    </source>
</evidence>
<name>A0A5C5Y8C3_9PLAN</name>
<dbReference type="InterPro" id="IPR043128">
    <property type="entry name" value="Rev_trsase/Diguanyl_cyclase"/>
</dbReference>
<dbReference type="Gene3D" id="3.30.450.20">
    <property type="entry name" value="PAS domain"/>
    <property type="match status" value="1"/>
</dbReference>
<dbReference type="SMART" id="SM00267">
    <property type="entry name" value="GGDEF"/>
    <property type="match status" value="1"/>
</dbReference>
<dbReference type="AlphaFoldDB" id="A0A5C5Y8C3"/>
<proteinExistence type="predicted"/>
<dbReference type="CDD" id="cd00077">
    <property type="entry name" value="HDc"/>
    <property type="match status" value="1"/>
</dbReference>
<dbReference type="InterPro" id="IPR037522">
    <property type="entry name" value="HD_GYP_dom"/>
</dbReference>
<dbReference type="InterPro" id="IPR035965">
    <property type="entry name" value="PAS-like_dom_sf"/>
</dbReference>
<gene>
    <name evidence="8" type="primary">ydaM</name>
    <name evidence="8" type="ORF">Pan14r_35390</name>
</gene>
<dbReference type="Pfam" id="PF13426">
    <property type="entry name" value="PAS_9"/>
    <property type="match status" value="1"/>
</dbReference>
<evidence type="ECO:0000259" key="6">
    <source>
        <dbReference type="PROSITE" id="PS50887"/>
    </source>
</evidence>
<dbReference type="CDD" id="cd01949">
    <property type="entry name" value="GGDEF"/>
    <property type="match status" value="1"/>
</dbReference>
<protein>
    <recommendedName>
        <fullName evidence="1">diguanylate cyclase</fullName>
        <ecNumber evidence="1">2.7.7.65</ecNumber>
    </recommendedName>
</protein>
<dbReference type="GO" id="GO:0043709">
    <property type="term" value="P:cell adhesion involved in single-species biofilm formation"/>
    <property type="evidence" value="ECO:0007669"/>
    <property type="project" value="TreeGrafter"/>
</dbReference>
<dbReference type="GO" id="GO:1902201">
    <property type="term" value="P:negative regulation of bacterial-type flagellum-dependent cell motility"/>
    <property type="evidence" value="ECO:0007669"/>
    <property type="project" value="TreeGrafter"/>
</dbReference>
<dbReference type="RefSeq" id="WP_145303623.1">
    <property type="nucleotide sequence ID" value="NZ_CP036319.1"/>
</dbReference>
<keyword evidence="8" id="KW-0548">Nucleotidyltransferase</keyword>
<dbReference type="PANTHER" id="PTHR45138:SF9">
    <property type="entry name" value="DIGUANYLATE CYCLASE DGCM-RELATED"/>
    <property type="match status" value="1"/>
</dbReference>
<feature type="domain" description="GGDEF" evidence="6">
    <location>
        <begin position="473"/>
        <end position="604"/>
    </location>
</feature>
<dbReference type="GO" id="GO:0005886">
    <property type="term" value="C:plasma membrane"/>
    <property type="evidence" value="ECO:0007669"/>
    <property type="project" value="TreeGrafter"/>
</dbReference>
<comment type="catalytic activity">
    <reaction evidence="2">
        <text>2 GTP = 3',3'-c-di-GMP + 2 diphosphate</text>
        <dbReference type="Rhea" id="RHEA:24898"/>
        <dbReference type="ChEBI" id="CHEBI:33019"/>
        <dbReference type="ChEBI" id="CHEBI:37565"/>
        <dbReference type="ChEBI" id="CHEBI:58805"/>
        <dbReference type="EC" id="2.7.7.65"/>
    </reaction>
</comment>
<dbReference type="PROSITE" id="PS50887">
    <property type="entry name" value="GGDEF"/>
    <property type="match status" value="1"/>
</dbReference>
<dbReference type="EMBL" id="SJPL01000001">
    <property type="protein sequence ID" value="TWT71229.1"/>
    <property type="molecule type" value="Genomic_DNA"/>
</dbReference>
<evidence type="ECO:0000313" key="9">
    <source>
        <dbReference type="Proteomes" id="UP000317238"/>
    </source>
</evidence>
<dbReference type="InterPro" id="IPR050469">
    <property type="entry name" value="Diguanylate_Cyclase"/>
</dbReference>
<dbReference type="PANTHER" id="PTHR45138">
    <property type="entry name" value="REGULATORY COMPONENTS OF SENSORY TRANSDUCTION SYSTEM"/>
    <property type="match status" value="1"/>
</dbReference>
<sequence length="753" mass="82411">MSDLNPSCPLESSANPAFAPVVAASPAASGPTNRPVAPTEIPPDSRVGDLLAGLRENALAPADSGTAAQEAKFENHLAMVRLGMATSLYYALRTKHAPTAAHCLRVALACSAWAQRLGFNDEARDRIEVAALLHDLGKIGIPDRILRKPGKLSVDEQLAMGTCPQIACEILRGCTADTELLDIIRYADTWYDSRRQDESMRGDALPLGSRMLSIASAFDAMTTDQVYRPALSRERAISELIRGSGTQFDPELSLDFGVMLEQRPELLQGAVVNRWLQKLGQDVDRPMIGGDAAALQVNTQSTRKYVKRRDEFFLERLSDHMTEGMVFADGEGTVERWNHAMTRMTGIAADAIIGQRWKDETLRLRDTDGTRSGCPVTDCLGGGAQVSKKMMIERPGKDPLPVHIQVSPVMGSEPGLQGVVVILHDLSDKADLEQRLEKLNNKVTRDPLTGVANRAEFDRQLLELTESAKSGEATFSLVICDIDHFKQVNDVHGHPAGDDALVQFARLLESHSRDDDLVARYGGEEFLLLTANCDNATATRRAEAVRQALEVMPLKSIGNDCITASFGVTEFQSGDTSQTILARADRALLQAKSNGRNRVIQLGSGRATDASESVGKRSGWLGWLDGNRKAAKEEFVVLTTVPLELAVEKLRGFIADHHAEIIQVKADQLELRVNALCSSGGRRVADQQISLQVLLTLSDQMSGSRVRQTRVHAHIRPVRNRDRRRRELHACVSQVISSLNCYLMGQVQSAEEA</sequence>
<feature type="domain" description="PAC" evidence="5">
    <location>
        <begin position="386"/>
        <end position="438"/>
    </location>
</feature>
<dbReference type="SUPFAM" id="SSF55785">
    <property type="entry name" value="PYP-like sensor domain (PAS domain)"/>
    <property type="match status" value="1"/>
</dbReference>
<dbReference type="Pfam" id="PF13487">
    <property type="entry name" value="HD_5"/>
    <property type="match status" value="1"/>
</dbReference>
<evidence type="ECO:0000313" key="8">
    <source>
        <dbReference type="EMBL" id="TWT71229.1"/>
    </source>
</evidence>
<feature type="region of interest" description="Disordered" evidence="3">
    <location>
        <begin position="25"/>
        <end position="47"/>
    </location>
</feature>
<dbReference type="PROSITE" id="PS51832">
    <property type="entry name" value="HD_GYP"/>
    <property type="match status" value="1"/>
</dbReference>
<dbReference type="InterPro" id="IPR000014">
    <property type="entry name" value="PAS"/>
</dbReference>